<organism evidence="1 2">
    <name type="scientific">Levilactobacillus bambusae</name>
    <dbReference type="NCBI Taxonomy" id="2024736"/>
    <lineage>
        <taxon>Bacteria</taxon>
        <taxon>Bacillati</taxon>
        <taxon>Bacillota</taxon>
        <taxon>Bacilli</taxon>
        <taxon>Lactobacillales</taxon>
        <taxon>Lactobacillaceae</taxon>
        <taxon>Levilactobacillus</taxon>
    </lineage>
</organism>
<dbReference type="Proteomes" id="UP000245080">
    <property type="component" value="Unassembled WGS sequence"/>
</dbReference>
<comment type="caution">
    <text evidence="1">The sequence shown here is derived from an EMBL/GenBank/DDBJ whole genome shotgun (WGS) entry which is preliminary data.</text>
</comment>
<accession>A0A2V1MZ07</accession>
<name>A0A2V1MZ07_9LACO</name>
<protein>
    <submittedName>
        <fullName evidence="1">Uncharacterized protein</fullName>
    </submittedName>
</protein>
<dbReference type="EMBL" id="QCXQ01000002">
    <property type="protein sequence ID" value="PWG00209.1"/>
    <property type="molecule type" value="Genomic_DNA"/>
</dbReference>
<proteinExistence type="predicted"/>
<reference evidence="1 2" key="1">
    <citation type="journal article" date="2018" name="Int. J. Syst. Evol. Microbiol.">
        <title>Lactobacillus bambusae sp. nov., isolated from a traditional fermented Ma-bamboo shoots of Taiwan.</title>
        <authorList>
            <person name="Wang L.-T."/>
        </authorList>
    </citation>
    <scope>NUCLEOTIDE SEQUENCE [LARGE SCALE GENOMIC DNA]</scope>
    <source>
        <strain evidence="1 2">BS-W1</strain>
    </source>
</reference>
<dbReference type="AlphaFoldDB" id="A0A2V1MZ07"/>
<gene>
    <name evidence="1" type="ORF">DCM90_04550</name>
</gene>
<sequence length="126" mass="14162">MTHLEWLTGFKHRQALAMDGWRRLGPYVSGMDFKSHEDQPYLAPLEAGFIVVYFDTLLVGETVTLSELATWIADQKTERPELADAVSDRILPVLPLVFDRLEANGLVKQGENGSEEYLKLADLTSP</sequence>
<dbReference type="RefSeq" id="WP_109250156.1">
    <property type="nucleotide sequence ID" value="NZ_QCXQ01000002.1"/>
</dbReference>
<evidence type="ECO:0000313" key="2">
    <source>
        <dbReference type="Proteomes" id="UP000245080"/>
    </source>
</evidence>
<evidence type="ECO:0000313" key="1">
    <source>
        <dbReference type="EMBL" id="PWG00209.1"/>
    </source>
</evidence>
<keyword evidence="2" id="KW-1185">Reference proteome</keyword>